<protein>
    <submittedName>
        <fullName evidence="1">Uncharacterized protein</fullName>
    </submittedName>
</protein>
<dbReference type="EMBL" id="SMAN01000020">
    <property type="protein sequence ID" value="TCT18900.1"/>
    <property type="molecule type" value="Genomic_DNA"/>
</dbReference>
<reference evidence="1 2" key="1">
    <citation type="submission" date="2019-03" db="EMBL/GenBank/DDBJ databases">
        <title>Genomic Encyclopedia of Type Strains, Phase IV (KMG-IV): sequencing the most valuable type-strain genomes for metagenomic binning, comparative biology and taxonomic classification.</title>
        <authorList>
            <person name="Goeker M."/>
        </authorList>
    </citation>
    <scope>NUCLEOTIDE SEQUENCE [LARGE SCALE GENOMIC DNA]</scope>
    <source>
        <strain evidence="1 2">DSM 25894</strain>
    </source>
</reference>
<name>A0A4R3MRD0_9BACI</name>
<accession>A0A4R3MRD0</accession>
<proteinExistence type="predicted"/>
<dbReference type="AlphaFoldDB" id="A0A4R3MRD0"/>
<organism evidence="1 2">
    <name type="scientific">Melghiribacillus thermohalophilus</name>
    <dbReference type="NCBI Taxonomy" id="1324956"/>
    <lineage>
        <taxon>Bacteria</taxon>
        <taxon>Bacillati</taxon>
        <taxon>Bacillota</taxon>
        <taxon>Bacilli</taxon>
        <taxon>Bacillales</taxon>
        <taxon>Bacillaceae</taxon>
        <taxon>Melghiribacillus</taxon>
    </lineage>
</organism>
<comment type="caution">
    <text evidence="1">The sequence shown here is derived from an EMBL/GenBank/DDBJ whole genome shotgun (WGS) entry which is preliminary data.</text>
</comment>
<evidence type="ECO:0000313" key="1">
    <source>
        <dbReference type="EMBL" id="TCT18900.1"/>
    </source>
</evidence>
<keyword evidence="2" id="KW-1185">Reference proteome</keyword>
<dbReference type="Proteomes" id="UP000294650">
    <property type="component" value="Unassembled WGS sequence"/>
</dbReference>
<evidence type="ECO:0000313" key="2">
    <source>
        <dbReference type="Proteomes" id="UP000294650"/>
    </source>
</evidence>
<sequence>MPENHRIYIEWDQQRIYEWADQAGEHTQMVMEGIFNISKVECQAQKMCMGIVKLTDRYSLNRLEEACMQASVYSTSPKLNSIKPFRNMARIKVLIRRQTIIKIIAQALLALHEEQRILEEREMTNENTIAK</sequence>
<dbReference type="OrthoDB" id="3193769at2"/>
<gene>
    <name evidence="1" type="ORF">EDD68_1203</name>
</gene>